<proteinExistence type="predicted"/>
<protein>
    <submittedName>
        <fullName evidence="2">Transmembrane protein</fullName>
    </submittedName>
</protein>
<feature type="transmembrane region" description="Helical" evidence="1">
    <location>
        <begin position="32"/>
        <end position="53"/>
    </location>
</feature>
<keyword evidence="1" id="KW-1133">Transmembrane helix</keyword>
<feature type="transmembrane region" description="Helical" evidence="1">
    <location>
        <begin position="65"/>
        <end position="89"/>
    </location>
</feature>
<dbReference type="eggNOG" id="COG0457">
    <property type="taxonomic scope" value="Bacteria"/>
</dbReference>
<evidence type="ECO:0000313" key="3">
    <source>
        <dbReference type="Proteomes" id="UP000005019"/>
    </source>
</evidence>
<evidence type="ECO:0000313" key="2">
    <source>
        <dbReference type="EMBL" id="EGK71446.1"/>
    </source>
</evidence>
<gene>
    <name evidence="2" type="ORF">METUNv1_02840</name>
</gene>
<keyword evidence="1 2" id="KW-0812">Transmembrane</keyword>
<dbReference type="RefSeq" id="WP_008062835.1">
    <property type="nucleotide sequence ID" value="NZ_AFHG01000052.1"/>
</dbReference>
<dbReference type="SUPFAM" id="SSF48452">
    <property type="entry name" value="TPR-like"/>
    <property type="match status" value="1"/>
</dbReference>
<organism evidence="2 3">
    <name type="scientific">Methyloversatilis universalis (strain ATCC BAA-1314 / DSM 25237 / JCM 13912 / CCUG 52030 / FAM5)</name>
    <dbReference type="NCBI Taxonomy" id="1000565"/>
    <lineage>
        <taxon>Bacteria</taxon>
        <taxon>Pseudomonadati</taxon>
        <taxon>Pseudomonadota</taxon>
        <taxon>Betaproteobacteria</taxon>
        <taxon>Nitrosomonadales</taxon>
        <taxon>Sterolibacteriaceae</taxon>
        <taxon>Methyloversatilis</taxon>
    </lineage>
</organism>
<dbReference type="Proteomes" id="UP000005019">
    <property type="component" value="Unassembled WGS sequence"/>
</dbReference>
<reference evidence="2 3" key="1">
    <citation type="journal article" date="2011" name="J. Bacteriol.">
        <title>Genome sequence of Methyloversatilis universalis FAM5T, a methylotrophic representative of the order Rhodocyclales.</title>
        <authorList>
            <person name="Kittichotirat W."/>
            <person name="Good N.M."/>
            <person name="Hall R."/>
            <person name="Bringel F."/>
            <person name="Lajus A."/>
            <person name="Medigue C."/>
            <person name="Smalley N.E."/>
            <person name="Beck D."/>
            <person name="Bumgarner R."/>
            <person name="Vuilleumier S."/>
            <person name="Kalyuzhnaya M.G."/>
        </authorList>
    </citation>
    <scope>NUCLEOTIDE SEQUENCE [LARGE SCALE GENOMIC DNA]</scope>
    <source>
        <strain evidence="3">ATCC BAA-1314 / JCM 13912 / FAM5</strain>
    </source>
</reference>
<dbReference type="Gene3D" id="1.25.40.10">
    <property type="entry name" value="Tetratricopeptide repeat domain"/>
    <property type="match status" value="1"/>
</dbReference>
<evidence type="ECO:0000256" key="1">
    <source>
        <dbReference type="SAM" id="Phobius"/>
    </source>
</evidence>
<name>F5REW5_METUF</name>
<keyword evidence="1" id="KW-0472">Membrane</keyword>
<dbReference type="InterPro" id="IPR011990">
    <property type="entry name" value="TPR-like_helical_dom_sf"/>
</dbReference>
<dbReference type="OrthoDB" id="5393896at2"/>
<comment type="caution">
    <text evidence="2">The sequence shown here is derived from an EMBL/GenBank/DDBJ whole genome shotgun (WGS) entry which is preliminary data.</text>
</comment>
<keyword evidence="3" id="KW-1185">Reference proteome</keyword>
<accession>F5REW5</accession>
<sequence>MGSSKLALAALLAELAAFYGLGHIESPDLALSAYLAAHAPASLLLALAVYLLIPLARSKPRLSVLSLLFCCIFFVPVLGFVGVLVGALVRHLLPRLEAPSRFSAVRLPDLDIHESSQKSGAGFRQAGVRQFLKNERAPVPQRLRAMVALSHAPSRIGSPVLRELLGDAEDDLRLLAYGLLDNREKRLNADIHAARQKLAACRSDDERGRVAQQLAALYWELIYQGLVQGDLLDYAVGEALRHTETALAALREDPALHLQHGRLLQQMGRLDEADAAYQRARELGLPASRVVPYLAELAFARRDFARVRALLQSMQDWEGLSRLEPVLKFWGQA</sequence>
<dbReference type="EMBL" id="AFHG01000052">
    <property type="protein sequence ID" value="EGK71446.1"/>
    <property type="molecule type" value="Genomic_DNA"/>
</dbReference>
<dbReference type="STRING" id="1000565.METUNv1_02840"/>
<dbReference type="AlphaFoldDB" id="F5REW5"/>